<evidence type="ECO:0000313" key="4">
    <source>
        <dbReference type="Proteomes" id="UP000234845"/>
    </source>
</evidence>
<dbReference type="GO" id="GO:0016209">
    <property type="term" value="F:antioxidant activity"/>
    <property type="evidence" value="ECO:0007669"/>
    <property type="project" value="InterPro"/>
</dbReference>
<dbReference type="Pfam" id="PF00578">
    <property type="entry name" value="AhpC-TSA"/>
    <property type="match status" value="1"/>
</dbReference>
<dbReference type="PANTHER" id="PTHR42852">
    <property type="entry name" value="THIOL:DISULFIDE INTERCHANGE PROTEIN DSBE"/>
    <property type="match status" value="1"/>
</dbReference>
<evidence type="ECO:0000313" key="3">
    <source>
        <dbReference type="EMBL" id="PLW82976.1"/>
    </source>
</evidence>
<feature type="chain" id="PRO_5014957090" evidence="1">
    <location>
        <begin position="22"/>
        <end position="153"/>
    </location>
</feature>
<protein>
    <submittedName>
        <fullName evidence="3">TlpA family protein disulfide reductase</fullName>
    </submittedName>
</protein>
<keyword evidence="4" id="KW-1185">Reference proteome</keyword>
<evidence type="ECO:0000256" key="1">
    <source>
        <dbReference type="SAM" id="SignalP"/>
    </source>
</evidence>
<dbReference type="OrthoDB" id="9796554at2"/>
<dbReference type="AlphaFoldDB" id="A0A2N5Y3L6"/>
<dbReference type="PROSITE" id="PS51352">
    <property type="entry name" value="THIOREDOXIN_2"/>
    <property type="match status" value="1"/>
</dbReference>
<dbReference type="InterPro" id="IPR036249">
    <property type="entry name" value="Thioredoxin-like_sf"/>
</dbReference>
<comment type="caution">
    <text evidence="3">The sequence shown here is derived from an EMBL/GenBank/DDBJ whole genome shotgun (WGS) entry which is preliminary data.</text>
</comment>
<feature type="signal peptide" evidence="1">
    <location>
        <begin position="1"/>
        <end position="21"/>
    </location>
</feature>
<dbReference type="PROSITE" id="PS51257">
    <property type="entry name" value="PROKAR_LIPOPROTEIN"/>
    <property type="match status" value="1"/>
</dbReference>
<sequence length="153" mass="16354">MKTSLKSLRVATALLLLLALAGCEPEPRDNAALFKSLHGQWIVINYWAQWCKPCIKEIPELNALDENHADITVLGVNYDGATGDDLAAQIATFGVSFQTLAEDPAALLGVPRPIVLPTTLIINPQGELVNSLVGPQTLESLRAATVEQEGPAT</sequence>
<dbReference type="PANTHER" id="PTHR42852:SF18">
    <property type="entry name" value="CHROMOSOME UNDETERMINED SCAFFOLD_47, WHOLE GENOME SHOTGUN SEQUENCE"/>
    <property type="match status" value="1"/>
</dbReference>
<keyword evidence="1" id="KW-0732">Signal</keyword>
<name>A0A2N5Y3L6_9GAMM</name>
<dbReference type="InterPro" id="IPR000866">
    <property type="entry name" value="AhpC/TSA"/>
</dbReference>
<dbReference type="Proteomes" id="UP000234845">
    <property type="component" value="Unassembled WGS sequence"/>
</dbReference>
<organism evidence="3 4">
    <name type="scientific">Kineobactrum sediminis</name>
    <dbReference type="NCBI Taxonomy" id="1905677"/>
    <lineage>
        <taxon>Bacteria</taxon>
        <taxon>Pseudomonadati</taxon>
        <taxon>Pseudomonadota</taxon>
        <taxon>Gammaproteobacteria</taxon>
        <taxon>Cellvibrionales</taxon>
        <taxon>Halieaceae</taxon>
        <taxon>Kineobactrum</taxon>
    </lineage>
</organism>
<evidence type="ECO:0000259" key="2">
    <source>
        <dbReference type="PROSITE" id="PS51352"/>
    </source>
</evidence>
<dbReference type="GO" id="GO:0016491">
    <property type="term" value="F:oxidoreductase activity"/>
    <property type="evidence" value="ECO:0007669"/>
    <property type="project" value="InterPro"/>
</dbReference>
<dbReference type="CDD" id="cd02966">
    <property type="entry name" value="TlpA_like_family"/>
    <property type="match status" value="1"/>
</dbReference>
<dbReference type="EMBL" id="PKLZ01000003">
    <property type="protein sequence ID" value="PLW82976.1"/>
    <property type="molecule type" value="Genomic_DNA"/>
</dbReference>
<accession>A0A2N5Y3L6</accession>
<dbReference type="InterPro" id="IPR050553">
    <property type="entry name" value="Thioredoxin_ResA/DsbE_sf"/>
</dbReference>
<feature type="domain" description="Thioredoxin" evidence="2">
    <location>
        <begin position="5"/>
        <end position="151"/>
    </location>
</feature>
<gene>
    <name evidence="3" type="ORF">CWI75_05960</name>
</gene>
<proteinExistence type="predicted"/>
<reference evidence="4" key="1">
    <citation type="submission" date="2017-11" db="EMBL/GenBank/DDBJ databases">
        <title>The draft genome sequence of Chromatocurvus sp. F02.</title>
        <authorList>
            <person name="Du Z.-J."/>
            <person name="Chang Y.-Q."/>
        </authorList>
    </citation>
    <scope>NUCLEOTIDE SEQUENCE [LARGE SCALE GENOMIC DNA]</scope>
    <source>
        <strain evidence="4">F02</strain>
    </source>
</reference>
<dbReference type="InterPro" id="IPR013766">
    <property type="entry name" value="Thioredoxin_domain"/>
</dbReference>
<dbReference type="Gene3D" id="3.40.30.10">
    <property type="entry name" value="Glutaredoxin"/>
    <property type="match status" value="1"/>
</dbReference>
<dbReference type="SUPFAM" id="SSF52833">
    <property type="entry name" value="Thioredoxin-like"/>
    <property type="match status" value="1"/>
</dbReference>